<evidence type="ECO:0000313" key="2">
    <source>
        <dbReference type="EMBL" id="GAA4310456.1"/>
    </source>
</evidence>
<protein>
    <recommendedName>
        <fullName evidence="4">Lipocalin-like domain-containing protein</fullName>
    </recommendedName>
</protein>
<name>A0ABP8FTJ5_9SPHI</name>
<keyword evidence="3" id="KW-1185">Reference proteome</keyword>
<organism evidence="2 3">
    <name type="scientific">Mucilaginibacter gynuensis</name>
    <dbReference type="NCBI Taxonomy" id="1302236"/>
    <lineage>
        <taxon>Bacteria</taxon>
        <taxon>Pseudomonadati</taxon>
        <taxon>Bacteroidota</taxon>
        <taxon>Sphingobacteriia</taxon>
        <taxon>Sphingobacteriales</taxon>
        <taxon>Sphingobacteriaceae</taxon>
        <taxon>Mucilaginibacter</taxon>
    </lineage>
</organism>
<dbReference type="Proteomes" id="UP001500582">
    <property type="component" value="Unassembled WGS sequence"/>
</dbReference>
<proteinExistence type="predicted"/>
<reference evidence="3" key="1">
    <citation type="journal article" date="2019" name="Int. J. Syst. Evol. Microbiol.">
        <title>The Global Catalogue of Microorganisms (GCM) 10K type strain sequencing project: providing services to taxonomists for standard genome sequencing and annotation.</title>
        <authorList>
            <consortium name="The Broad Institute Genomics Platform"/>
            <consortium name="The Broad Institute Genome Sequencing Center for Infectious Disease"/>
            <person name="Wu L."/>
            <person name="Ma J."/>
        </authorList>
    </citation>
    <scope>NUCLEOTIDE SEQUENCE [LARGE SCALE GENOMIC DNA]</scope>
    <source>
        <strain evidence="3">JCM 17705</strain>
    </source>
</reference>
<keyword evidence="1" id="KW-0732">Signal</keyword>
<gene>
    <name evidence="2" type="ORF">GCM10023149_05140</name>
</gene>
<evidence type="ECO:0000313" key="3">
    <source>
        <dbReference type="Proteomes" id="UP001500582"/>
    </source>
</evidence>
<feature type="chain" id="PRO_5045156880" description="Lipocalin-like domain-containing protein" evidence="1">
    <location>
        <begin position="27"/>
        <end position="151"/>
    </location>
</feature>
<sequence>MNMKTNTLTKLLTFALVCAITFTACVKERTIKPEKKISLAGSWTETPPAGEYTREIFFSADSAFTMHYIGLVTPLFSATSTGTYKIEGDKLIVSIKEVFVKEANKPGITTTLDQVLFDKATFSLKSNLLNIDFVTYPADGPVPTNLKFLKN</sequence>
<dbReference type="EMBL" id="BAABFT010000001">
    <property type="protein sequence ID" value="GAA4310456.1"/>
    <property type="molecule type" value="Genomic_DNA"/>
</dbReference>
<comment type="caution">
    <text evidence="2">The sequence shown here is derived from an EMBL/GenBank/DDBJ whole genome shotgun (WGS) entry which is preliminary data.</text>
</comment>
<evidence type="ECO:0000256" key="1">
    <source>
        <dbReference type="SAM" id="SignalP"/>
    </source>
</evidence>
<accession>A0ABP8FTJ5</accession>
<evidence type="ECO:0008006" key="4">
    <source>
        <dbReference type="Google" id="ProtNLM"/>
    </source>
</evidence>
<dbReference type="PROSITE" id="PS51257">
    <property type="entry name" value="PROKAR_LIPOPROTEIN"/>
    <property type="match status" value="1"/>
</dbReference>
<feature type="signal peptide" evidence="1">
    <location>
        <begin position="1"/>
        <end position="26"/>
    </location>
</feature>